<feature type="domain" description="N-acetyltransferase" evidence="3">
    <location>
        <begin position="22"/>
        <end position="166"/>
    </location>
</feature>
<protein>
    <submittedName>
        <fullName evidence="4">GNAT family N-acetyltransferase</fullName>
    </submittedName>
</protein>
<dbReference type="InterPro" id="IPR050680">
    <property type="entry name" value="YpeA/RimI_acetyltransf"/>
</dbReference>
<dbReference type="PANTHER" id="PTHR43420">
    <property type="entry name" value="ACETYLTRANSFERASE"/>
    <property type="match status" value="1"/>
</dbReference>
<organism evidence="4 5">
    <name type="scientific">Tabrizicola piscis</name>
    <dbReference type="NCBI Taxonomy" id="2494374"/>
    <lineage>
        <taxon>Bacteria</taxon>
        <taxon>Pseudomonadati</taxon>
        <taxon>Pseudomonadota</taxon>
        <taxon>Alphaproteobacteria</taxon>
        <taxon>Rhodobacterales</taxon>
        <taxon>Paracoccaceae</taxon>
        <taxon>Tabrizicola</taxon>
    </lineage>
</organism>
<dbReference type="Proteomes" id="UP000282002">
    <property type="component" value="Chromosome"/>
</dbReference>
<evidence type="ECO:0000256" key="2">
    <source>
        <dbReference type="ARBA" id="ARBA00023315"/>
    </source>
</evidence>
<dbReference type="Pfam" id="PF00583">
    <property type="entry name" value="Acetyltransf_1"/>
    <property type="match status" value="1"/>
</dbReference>
<evidence type="ECO:0000313" key="5">
    <source>
        <dbReference type="Proteomes" id="UP000282002"/>
    </source>
</evidence>
<evidence type="ECO:0000259" key="3">
    <source>
        <dbReference type="PROSITE" id="PS51186"/>
    </source>
</evidence>
<keyword evidence="1 4" id="KW-0808">Transferase</keyword>
<accession>A0A3S8U8B3</accession>
<dbReference type="PROSITE" id="PS51186">
    <property type="entry name" value="GNAT"/>
    <property type="match status" value="1"/>
</dbReference>
<dbReference type="AlphaFoldDB" id="A0A3S8U8B3"/>
<evidence type="ECO:0000313" key="4">
    <source>
        <dbReference type="EMBL" id="AZL59817.1"/>
    </source>
</evidence>
<dbReference type="Gene3D" id="3.40.630.30">
    <property type="match status" value="1"/>
</dbReference>
<dbReference type="CDD" id="cd04301">
    <property type="entry name" value="NAT_SF"/>
    <property type="match status" value="1"/>
</dbReference>
<proteinExistence type="predicted"/>
<keyword evidence="5" id="KW-1185">Reference proteome</keyword>
<evidence type="ECO:0000256" key="1">
    <source>
        <dbReference type="ARBA" id="ARBA00022679"/>
    </source>
</evidence>
<dbReference type="InterPro" id="IPR016181">
    <property type="entry name" value="Acyl_CoA_acyltransferase"/>
</dbReference>
<dbReference type="SUPFAM" id="SSF55729">
    <property type="entry name" value="Acyl-CoA N-acyltransferases (Nat)"/>
    <property type="match status" value="1"/>
</dbReference>
<dbReference type="KEGG" id="taw:EI545_13815"/>
<gene>
    <name evidence="4" type="ORF">EI545_13815</name>
</gene>
<keyword evidence="2" id="KW-0012">Acyltransferase</keyword>
<name>A0A3S8U8B3_9RHOB</name>
<dbReference type="PANTHER" id="PTHR43420:SF12">
    <property type="entry name" value="N-ACETYLTRANSFERASE DOMAIN-CONTAINING PROTEIN"/>
    <property type="match status" value="1"/>
</dbReference>
<dbReference type="EMBL" id="CP034328">
    <property type="protein sequence ID" value="AZL59817.1"/>
    <property type="molecule type" value="Genomic_DNA"/>
</dbReference>
<reference evidence="4 5" key="1">
    <citation type="submission" date="2018-12" db="EMBL/GenBank/DDBJ databases">
        <title>Complete genome sequencing of Tabrizicola sp. K13M18.</title>
        <authorList>
            <person name="Bae J.-W."/>
        </authorList>
    </citation>
    <scope>NUCLEOTIDE SEQUENCE [LARGE SCALE GENOMIC DNA]</scope>
    <source>
        <strain evidence="4 5">K13M18</strain>
    </source>
</reference>
<dbReference type="InterPro" id="IPR000182">
    <property type="entry name" value="GNAT_dom"/>
</dbReference>
<sequence>MRKWGRCPRRPFRAPPPGYLWKRKRELAVTPDALSTLHARAFTTPRPWSAEEFAGWLADPLTFLLVEGDAGFLLGRAVAGEAELLTVAVAPEARGRGLGQRLVSRFLYQARLRGAEVAFLEVAEDNGPARAVYSRAGFAESGRRRGYYRTPQGQAVDALVLRRVLTDGAGTGST</sequence>
<dbReference type="OrthoDB" id="9804026at2"/>
<dbReference type="GO" id="GO:0016747">
    <property type="term" value="F:acyltransferase activity, transferring groups other than amino-acyl groups"/>
    <property type="evidence" value="ECO:0007669"/>
    <property type="project" value="InterPro"/>
</dbReference>